<dbReference type="EMBL" id="ML210443">
    <property type="protein sequence ID" value="TFK17986.1"/>
    <property type="molecule type" value="Genomic_DNA"/>
</dbReference>
<feature type="non-terminal residue" evidence="1">
    <location>
        <position position="1"/>
    </location>
</feature>
<accession>A0A5C3KD34</accession>
<sequence length="79" mass="8784">NFEGGQWILEGDIRPILPQARFPYPHAYKATSGFNMSSTAGHWTTNIFRYDTLIKIDNAHGSASFSTGMTSSTSWDVAR</sequence>
<gene>
    <name evidence="1" type="ORF">FA15DRAFT_675622</name>
</gene>
<organism evidence="1 2">
    <name type="scientific">Coprinopsis marcescibilis</name>
    <name type="common">Agaric fungus</name>
    <name type="synonym">Psathyrella marcescibilis</name>
    <dbReference type="NCBI Taxonomy" id="230819"/>
    <lineage>
        <taxon>Eukaryota</taxon>
        <taxon>Fungi</taxon>
        <taxon>Dikarya</taxon>
        <taxon>Basidiomycota</taxon>
        <taxon>Agaricomycotina</taxon>
        <taxon>Agaricomycetes</taxon>
        <taxon>Agaricomycetidae</taxon>
        <taxon>Agaricales</taxon>
        <taxon>Agaricineae</taxon>
        <taxon>Psathyrellaceae</taxon>
        <taxon>Coprinopsis</taxon>
    </lineage>
</organism>
<evidence type="ECO:0000313" key="2">
    <source>
        <dbReference type="Proteomes" id="UP000307440"/>
    </source>
</evidence>
<dbReference type="Proteomes" id="UP000307440">
    <property type="component" value="Unassembled WGS sequence"/>
</dbReference>
<dbReference type="AlphaFoldDB" id="A0A5C3KD34"/>
<keyword evidence="2" id="KW-1185">Reference proteome</keyword>
<evidence type="ECO:0000313" key="1">
    <source>
        <dbReference type="EMBL" id="TFK17986.1"/>
    </source>
</evidence>
<reference evidence="1 2" key="1">
    <citation type="journal article" date="2019" name="Nat. Ecol. Evol.">
        <title>Megaphylogeny resolves global patterns of mushroom evolution.</title>
        <authorList>
            <person name="Varga T."/>
            <person name="Krizsan K."/>
            <person name="Foldi C."/>
            <person name="Dima B."/>
            <person name="Sanchez-Garcia M."/>
            <person name="Sanchez-Ramirez S."/>
            <person name="Szollosi G.J."/>
            <person name="Szarkandi J.G."/>
            <person name="Papp V."/>
            <person name="Albert L."/>
            <person name="Andreopoulos W."/>
            <person name="Angelini C."/>
            <person name="Antonin V."/>
            <person name="Barry K.W."/>
            <person name="Bougher N.L."/>
            <person name="Buchanan P."/>
            <person name="Buyck B."/>
            <person name="Bense V."/>
            <person name="Catcheside P."/>
            <person name="Chovatia M."/>
            <person name="Cooper J."/>
            <person name="Damon W."/>
            <person name="Desjardin D."/>
            <person name="Finy P."/>
            <person name="Geml J."/>
            <person name="Haridas S."/>
            <person name="Hughes K."/>
            <person name="Justo A."/>
            <person name="Karasinski D."/>
            <person name="Kautmanova I."/>
            <person name="Kiss B."/>
            <person name="Kocsube S."/>
            <person name="Kotiranta H."/>
            <person name="LaButti K.M."/>
            <person name="Lechner B.E."/>
            <person name="Liimatainen K."/>
            <person name="Lipzen A."/>
            <person name="Lukacs Z."/>
            <person name="Mihaltcheva S."/>
            <person name="Morgado L.N."/>
            <person name="Niskanen T."/>
            <person name="Noordeloos M.E."/>
            <person name="Ohm R.A."/>
            <person name="Ortiz-Santana B."/>
            <person name="Ovrebo C."/>
            <person name="Racz N."/>
            <person name="Riley R."/>
            <person name="Savchenko A."/>
            <person name="Shiryaev A."/>
            <person name="Soop K."/>
            <person name="Spirin V."/>
            <person name="Szebenyi C."/>
            <person name="Tomsovsky M."/>
            <person name="Tulloss R.E."/>
            <person name="Uehling J."/>
            <person name="Grigoriev I.V."/>
            <person name="Vagvolgyi C."/>
            <person name="Papp T."/>
            <person name="Martin F.M."/>
            <person name="Miettinen O."/>
            <person name="Hibbett D.S."/>
            <person name="Nagy L.G."/>
        </authorList>
    </citation>
    <scope>NUCLEOTIDE SEQUENCE [LARGE SCALE GENOMIC DNA]</scope>
    <source>
        <strain evidence="1 2">CBS 121175</strain>
    </source>
</reference>
<proteinExistence type="predicted"/>
<name>A0A5C3KD34_COPMA</name>
<protein>
    <submittedName>
        <fullName evidence="1">Uncharacterized protein</fullName>
    </submittedName>
</protein>